<sequence length="215" mass="25069">MNIKKIDMNSYLRKAHFEYFRNMAYPYVGATVNIDITNLFNVIKRKKMPFFLTILYIAANAANKIPEFRRRIDGDSIIEYSHCNTSHTVALEDETYCYCELDSSMNFKRFLEYAKERQSLSKTNGIKDDGNKVDSFFFVSCLPWITYTSIIQPVPSPSDCNPRITFGRYFRQNDRILMPTTTLVNHALVDGIHIAKFYEKFDEIMPQLIVSMTKA</sequence>
<dbReference type="Proteomes" id="UP000776252">
    <property type="component" value="Unassembled WGS sequence"/>
</dbReference>
<dbReference type="InterPro" id="IPR001707">
    <property type="entry name" value="Cmp_AcTrfase"/>
</dbReference>
<keyword evidence="2" id="KW-1185">Reference proteome</keyword>
<accession>A0ABS6BQB0</accession>
<dbReference type="RefSeq" id="WP_216146306.1">
    <property type="nucleotide sequence ID" value="NZ_JAHLDV010000006.1"/>
</dbReference>
<evidence type="ECO:0000313" key="2">
    <source>
        <dbReference type="Proteomes" id="UP000776252"/>
    </source>
</evidence>
<dbReference type="Pfam" id="PF00302">
    <property type="entry name" value="CAT"/>
    <property type="match status" value="1"/>
</dbReference>
<proteinExistence type="predicted"/>
<reference evidence="1 2" key="1">
    <citation type="submission" date="2021-06" db="EMBL/GenBank/DDBJ databases">
        <title>Clostridia strains as spoilage organisms.</title>
        <authorList>
            <person name="Wambui J."/>
            <person name="Stephan R."/>
            <person name="Stevens M.J.A."/>
        </authorList>
    </citation>
    <scope>NUCLEOTIDE SEQUENCE [LARGE SCALE GENOMIC DNA]</scope>
    <source>
        <strain evidence="1 2">DSM 14204</strain>
    </source>
</reference>
<dbReference type="SMART" id="SM01059">
    <property type="entry name" value="CAT"/>
    <property type="match status" value="1"/>
</dbReference>
<dbReference type="PANTHER" id="PTHR38474:SF1">
    <property type="entry name" value="SLR0299 PROTEIN"/>
    <property type="match status" value="1"/>
</dbReference>
<organism evidence="1 2">
    <name type="scientific">Clostridium frigoris</name>
    <dbReference type="NCBI Taxonomy" id="205327"/>
    <lineage>
        <taxon>Bacteria</taxon>
        <taxon>Bacillati</taxon>
        <taxon>Bacillota</taxon>
        <taxon>Clostridia</taxon>
        <taxon>Eubacteriales</taxon>
        <taxon>Clostridiaceae</taxon>
        <taxon>Clostridium</taxon>
    </lineage>
</organism>
<dbReference type="EMBL" id="JAHLDV010000006">
    <property type="protein sequence ID" value="MBU3159106.1"/>
    <property type="molecule type" value="Genomic_DNA"/>
</dbReference>
<comment type="caution">
    <text evidence="1">The sequence shown here is derived from an EMBL/GenBank/DDBJ whole genome shotgun (WGS) entry which is preliminary data.</text>
</comment>
<protein>
    <submittedName>
        <fullName evidence="1">Chloramphenicol acetyltransferase</fullName>
    </submittedName>
</protein>
<dbReference type="PANTHER" id="PTHR38474">
    <property type="entry name" value="SLR0299 PROTEIN"/>
    <property type="match status" value="1"/>
</dbReference>
<name>A0ABS6BQB0_9CLOT</name>
<evidence type="ECO:0000313" key="1">
    <source>
        <dbReference type="EMBL" id="MBU3159106.1"/>
    </source>
</evidence>
<gene>
    <name evidence="1" type="ORF">KPL37_04955</name>
</gene>